<evidence type="ECO:0000256" key="1">
    <source>
        <dbReference type="PROSITE-ProRule" id="PRU01076"/>
    </source>
</evidence>
<dbReference type="RefSeq" id="WP_048705405.1">
    <property type="nucleotide sequence ID" value="NZ_CP012034.1"/>
</dbReference>
<dbReference type="Pfam" id="PF04014">
    <property type="entry name" value="MazE_antitoxin"/>
    <property type="match status" value="1"/>
</dbReference>
<dbReference type="SMART" id="SM00966">
    <property type="entry name" value="SpoVT_AbrB"/>
    <property type="match status" value="1"/>
</dbReference>
<evidence type="ECO:0000313" key="4">
    <source>
        <dbReference type="Proteomes" id="UP000036106"/>
    </source>
</evidence>
<dbReference type="KEGG" id="lgn:ABM34_09860"/>
<feature type="domain" description="SpoVT-AbrB" evidence="2">
    <location>
        <begin position="3"/>
        <end position="48"/>
    </location>
</feature>
<name>A0A0H4R240_9LACO</name>
<keyword evidence="4" id="KW-1185">Reference proteome</keyword>
<dbReference type="PROSITE" id="PS51740">
    <property type="entry name" value="SPOVT_ABRB"/>
    <property type="match status" value="1"/>
</dbReference>
<organism evidence="3 4">
    <name type="scientific">Companilactobacillus ginsenosidimutans</name>
    <dbReference type="NCBI Taxonomy" id="1007676"/>
    <lineage>
        <taxon>Bacteria</taxon>
        <taxon>Bacillati</taxon>
        <taxon>Bacillota</taxon>
        <taxon>Bacilli</taxon>
        <taxon>Lactobacillales</taxon>
        <taxon>Lactobacillaceae</taxon>
        <taxon>Companilactobacillus</taxon>
    </lineage>
</organism>
<evidence type="ECO:0000259" key="2">
    <source>
        <dbReference type="PROSITE" id="PS51740"/>
    </source>
</evidence>
<dbReference type="InterPro" id="IPR037914">
    <property type="entry name" value="SpoVT-AbrB_sf"/>
</dbReference>
<dbReference type="PATRIC" id="fig|1007676.4.peg.1996"/>
<dbReference type="EMBL" id="CP012034">
    <property type="protein sequence ID" value="AKP67805.1"/>
    <property type="molecule type" value="Genomic_DNA"/>
</dbReference>
<dbReference type="Gene3D" id="2.10.260.10">
    <property type="match status" value="1"/>
</dbReference>
<dbReference type="SUPFAM" id="SSF89447">
    <property type="entry name" value="AbrB/MazE/MraZ-like"/>
    <property type="match status" value="1"/>
</dbReference>
<evidence type="ECO:0000313" key="3">
    <source>
        <dbReference type="EMBL" id="AKP67805.1"/>
    </source>
</evidence>
<dbReference type="Proteomes" id="UP000036106">
    <property type="component" value="Chromosome"/>
</dbReference>
<dbReference type="GO" id="GO:0003677">
    <property type="term" value="F:DNA binding"/>
    <property type="evidence" value="ECO:0007669"/>
    <property type="project" value="UniProtKB-UniRule"/>
</dbReference>
<gene>
    <name evidence="3" type="ORF">ABM34_09860</name>
</gene>
<reference evidence="4" key="1">
    <citation type="submission" date="2015-07" db="EMBL/GenBank/DDBJ databases">
        <title>Lactobacillus ginsenosidimutans/EMML 3141/ whole genome sequencing.</title>
        <authorList>
            <person name="Kim M.K."/>
            <person name="Im W.-T."/>
            <person name="Srinivasan S."/>
            <person name="Lee J.-J."/>
        </authorList>
    </citation>
    <scope>NUCLEOTIDE SEQUENCE [LARGE SCALE GENOMIC DNA]</scope>
    <source>
        <strain evidence="4">EMML 3041</strain>
    </source>
</reference>
<proteinExistence type="predicted"/>
<protein>
    <recommendedName>
        <fullName evidence="2">SpoVT-AbrB domain-containing protein</fullName>
    </recommendedName>
</protein>
<accession>A0A0H4R240</accession>
<sequence>MERKLIKVGDSIAVTIPKPFLNQLSLQAGDIVSLDEKNEQIHIEKKEPSRTEDEQFLLDIRKLMDENKVALDALEKYDQEN</sequence>
<dbReference type="AlphaFoldDB" id="A0A0H4R240"/>
<keyword evidence="1" id="KW-0238">DNA-binding</keyword>
<dbReference type="InterPro" id="IPR007159">
    <property type="entry name" value="SpoVT-AbrB_dom"/>
</dbReference>